<accession>A0ACC2WQK1</accession>
<sequence>MTNTPPQTWDFRHFLATPPPNASFVPFHIPSEEEEEKLARLIAYFGREGYVPPAVEAVGDASGGEKAQVLSDWEMMFLSREGIIRFLVATRWNEQAAIQRLEKCLAWRRKTGIDDVQGVADKVEAEYARTGGQIILGWTEHANPVIVMQVNKRDTPPSSVGLLQLERLAIGAMVNIPWVINLFLQAVYVFLDPVTKSKLVLNPSLRPAAPTTTTNGTTETTTSSTWPPSSLAQVIPPDQLLTQYGGARTLDWNEEVHERYWKALVEVSLDRRERAREKWALMGGGVGRSEFEFKKGE</sequence>
<gene>
    <name evidence="1" type="ORF">QFC22_005873</name>
</gene>
<evidence type="ECO:0000313" key="1">
    <source>
        <dbReference type="EMBL" id="KAJ9114053.1"/>
    </source>
</evidence>
<evidence type="ECO:0000313" key="2">
    <source>
        <dbReference type="Proteomes" id="UP001243375"/>
    </source>
</evidence>
<proteinExistence type="predicted"/>
<name>A0ACC2WQK1_9TREE</name>
<dbReference type="Proteomes" id="UP001243375">
    <property type="component" value="Unassembled WGS sequence"/>
</dbReference>
<comment type="caution">
    <text evidence="1">The sequence shown here is derived from an EMBL/GenBank/DDBJ whole genome shotgun (WGS) entry which is preliminary data.</text>
</comment>
<keyword evidence="2" id="KW-1185">Reference proteome</keyword>
<protein>
    <submittedName>
        <fullName evidence="1">Uncharacterized protein</fullName>
    </submittedName>
</protein>
<organism evidence="1 2">
    <name type="scientific">Naganishia vaughanmartiniae</name>
    <dbReference type="NCBI Taxonomy" id="1424756"/>
    <lineage>
        <taxon>Eukaryota</taxon>
        <taxon>Fungi</taxon>
        <taxon>Dikarya</taxon>
        <taxon>Basidiomycota</taxon>
        <taxon>Agaricomycotina</taxon>
        <taxon>Tremellomycetes</taxon>
        <taxon>Filobasidiales</taxon>
        <taxon>Filobasidiaceae</taxon>
        <taxon>Naganishia</taxon>
    </lineage>
</organism>
<reference evidence="1" key="1">
    <citation type="submission" date="2023-04" db="EMBL/GenBank/DDBJ databases">
        <title>Draft Genome sequencing of Naganishia species isolated from polar environments using Oxford Nanopore Technology.</title>
        <authorList>
            <person name="Leo P."/>
            <person name="Venkateswaran K."/>
        </authorList>
    </citation>
    <scope>NUCLEOTIDE SEQUENCE</scope>
    <source>
        <strain evidence="1">MNA-CCFEE 5425</strain>
    </source>
</reference>
<dbReference type="EMBL" id="JASBWU010000020">
    <property type="protein sequence ID" value="KAJ9114053.1"/>
    <property type="molecule type" value="Genomic_DNA"/>
</dbReference>